<organism evidence="1 2">
    <name type="scientific">Ficus carica</name>
    <name type="common">Common fig</name>
    <dbReference type="NCBI Taxonomy" id="3494"/>
    <lineage>
        <taxon>Eukaryota</taxon>
        <taxon>Viridiplantae</taxon>
        <taxon>Streptophyta</taxon>
        <taxon>Embryophyta</taxon>
        <taxon>Tracheophyta</taxon>
        <taxon>Spermatophyta</taxon>
        <taxon>Magnoliopsida</taxon>
        <taxon>eudicotyledons</taxon>
        <taxon>Gunneridae</taxon>
        <taxon>Pentapetalae</taxon>
        <taxon>rosids</taxon>
        <taxon>fabids</taxon>
        <taxon>Rosales</taxon>
        <taxon>Moraceae</taxon>
        <taxon>Ficeae</taxon>
        <taxon>Ficus</taxon>
    </lineage>
</organism>
<name>A0AA88ANS9_FICCA</name>
<evidence type="ECO:0000313" key="2">
    <source>
        <dbReference type="Proteomes" id="UP001187192"/>
    </source>
</evidence>
<keyword evidence="2" id="KW-1185">Reference proteome</keyword>
<gene>
    <name evidence="1" type="ORF">TIFTF001_016495</name>
</gene>
<protein>
    <submittedName>
        <fullName evidence="1">Uncharacterized protein</fullName>
    </submittedName>
</protein>
<dbReference type="Proteomes" id="UP001187192">
    <property type="component" value="Unassembled WGS sequence"/>
</dbReference>
<dbReference type="AlphaFoldDB" id="A0AA88ANS9"/>
<proteinExistence type="predicted"/>
<accession>A0AA88ANS9</accession>
<reference evidence="1" key="1">
    <citation type="submission" date="2023-07" db="EMBL/GenBank/DDBJ databases">
        <title>draft genome sequence of fig (Ficus carica).</title>
        <authorList>
            <person name="Takahashi T."/>
            <person name="Nishimura K."/>
        </authorList>
    </citation>
    <scope>NUCLEOTIDE SEQUENCE</scope>
</reference>
<dbReference type="EMBL" id="BTGU01000025">
    <property type="protein sequence ID" value="GMN47311.1"/>
    <property type="molecule type" value="Genomic_DNA"/>
</dbReference>
<comment type="caution">
    <text evidence="1">The sequence shown here is derived from an EMBL/GenBank/DDBJ whole genome shotgun (WGS) entry which is preliminary data.</text>
</comment>
<evidence type="ECO:0000313" key="1">
    <source>
        <dbReference type="EMBL" id="GMN47311.1"/>
    </source>
</evidence>
<sequence length="59" mass="6331">MCLVASKQGWPHYRLVIVVEGSALKSRFEGMLLAACGHDVDGSILPLTFGIIPSESNES</sequence>